<evidence type="ECO:0000313" key="2">
    <source>
        <dbReference type="Proteomes" id="UP000004188"/>
    </source>
</evidence>
<dbReference type="Proteomes" id="UP000004188">
    <property type="component" value="Unassembled WGS sequence"/>
</dbReference>
<dbReference type="AlphaFoldDB" id="B6BVN8"/>
<organism evidence="1 2">
    <name type="scientific">beta proteobacterium KB13</name>
    <dbReference type="NCBI Taxonomy" id="314607"/>
    <lineage>
        <taxon>Bacteria</taxon>
        <taxon>Pseudomonadati</taxon>
        <taxon>Pseudomonadota</taxon>
        <taxon>Betaproteobacteria</taxon>
        <taxon>Nitrosomonadales</taxon>
        <taxon>OM43 clade</taxon>
    </lineage>
</organism>
<dbReference type="EMBL" id="DS995299">
    <property type="protein sequence ID" value="EDZ65164.1"/>
    <property type="molecule type" value="Genomic_DNA"/>
</dbReference>
<reference evidence="2" key="1">
    <citation type="journal article" date="2012" name="Stand. Genomic Sci.">
        <title>Genome sequence of strain HIMB624, a cultured representative from the OM43 clade of marine Betaproteobacteria.</title>
        <authorList>
            <person name="Huggett M.J."/>
            <person name="Hayakawa D.H."/>
            <person name="Rappe M.S."/>
        </authorList>
    </citation>
    <scope>NUCLEOTIDE SEQUENCE [LARGE SCALE GENOMIC DNA]</scope>
    <source>
        <strain evidence="2">KB13</strain>
    </source>
</reference>
<proteinExistence type="predicted"/>
<dbReference type="STRING" id="314607.KB13_1297"/>
<gene>
    <name evidence="1" type="ORF">KB13_1297</name>
</gene>
<name>B6BVN8_9PROT</name>
<dbReference type="eggNOG" id="ENOG50339JR">
    <property type="taxonomic scope" value="Bacteria"/>
</dbReference>
<keyword evidence="2" id="KW-1185">Reference proteome</keyword>
<protein>
    <submittedName>
        <fullName evidence="1">Uncharacterized protein</fullName>
    </submittedName>
</protein>
<sequence length="87" mass="10342">MSDQINIKELSPNAFDVTIYSNTETNHQVTISDNFITEYQIKNLTKKEIIEQSFIFLLQRESNTSILRKFDIEVIANYFPEYKKLFK</sequence>
<accession>B6BVN8</accession>
<evidence type="ECO:0000313" key="1">
    <source>
        <dbReference type="EMBL" id="EDZ65164.1"/>
    </source>
</evidence>
<dbReference type="HOGENOM" id="CLU_185250_0_0_4"/>